<dbReference type="OrthoDB" id="3214861at2759"/>
<reference evidence="3" key="2">
    <citation type="submission" date="2015-01" db="EMBL/GenBank/DDBJ databases">
        <title>Evolutionary Origins and Diversification of the Mycorrhizal Mutualists.</title>
        <authorList>
            <consortium name="DOE Joint Genome Institute"/>
            <consortium name="Mycorrhizal Genomics Consortium"/>
            <person name="Kohler A."/>
            <person name="Kuo A."/>
            <person name="Nagy L.G."/>
            <person name="Floudas D."/>
            <person name="Copeland A."/>
            <person name="Barry K.W."/>
            <person name="Cichocki N."/>
            <person name="Veneault-Fourrey C."/>
            <person name="LaButti K."/>
            <person name="Lindquist E.A."/>
            <person name="Lipzen A."/>
            <person name="Lundell T."/>
            <person name="Morin E."/>
            <person name="Murat C."/>
            <person name="Riley R."/>
            <person name="Ohm R."/>
            <person name="Sun H."/>
            <person name="Tunlid A."/>
            <person name="Henrissat B."/>
            <person name="Grigoriev I.V."/>
            <person name="Hibbett D.S."/>
            <person name="Martin F."/>
        </authorList>
    </citation>
    <scope>NUCLEOTIDE SEQUENCE [LARGE SCALE GENOMIC DNA]</scope>
    <source>
        <strain evidence="3">Marx 270</strain>
    </source>
</reference>
<gene>
    <name evidence="2" type="ORF">M404DRAFT_996587</name>
</gene>
<evidence type="ECO:0000313" key="3">
    <source>
        <dbReference type="Proteomes" id="UP000054217"/>
    </source>
</evidence>
<sequence>MLYGITTLQTYMYYMHYSEDSSAIRVIVAATWILDTLHVSFMCHMLYYYLTTNYGNLMSLEYIVWSFPASLLVNLLVVIVVQSFFAHRIYYRRSL</sequence>
<feature type="transmembrane region" description="Helical" evidence="1">
    <location>
        <begin position="62"/>
        <end position="85"/>
    </location>
</feature>
<keyword evidence="1" id="KW-0472">Membrane</keyword>
<organism evidence="2 3">
    <name type="scientific">Pisolithus tinctorius Marx 270</name>
    <dbReference type="NCBI Taxonomy" id="870435"/>
    <lineage>
        <taxon>Eukaryota</taxon>
        <taxon>Fungi</taxon>
        <taxon>Dikarya</taxon>
        <taxon>Basidiomycota</taxon>
        <taxon>Agaricomycotina</taxon>
        <taxon>Agaricomycetes</taxon>
        <taxon>Agaricomycetidae</taxon>
        <taxon>Boletales</taxon>
        <taxon>Sclerodermatineae</taxon>
        <taxon>Pisolithaceae</taxon>
        <taxon>Pisolithus</taxon>
    </lineage>
</organism>
<dbReference type="EMBL" id="KN831954">
    <property type="protein sequence ID" value="KIO09733.1"/>
    <property type="molecule type" value="Genomic_DNA"/>
</dbReference>
<protein>
    <submittedName>
        <fullName evidence="2">Uncharacterized protein</fullName>
    </submittedName>
</protein>
<dbReference type="PANTHER" id="PTHR40465:SF1">
    <property type="entry name" value="DUF6534 DOMAIN-CONTAINING PROTEIN"/>
    <property type="match status" value="1"/>
</dbReference>
<keyword evidence="1" id="KW-1133">Transmembrane helix</keyword>
<proteinExistence type="predicted"/>
<feature type="transmembrane region" description="Helical" evidence="1">
    <location>
        <begin position="23"/>
        <end position="50"/>
    </location>
</feature>
<dbReference type="InParanoid" id="A0A0C3JKS4"/>
<dbReference type="AlphaFoldDB" id="A0A0C3JKS4"/>
<evidence type="ECO:0000256" key="1">
    <source>
        <dbReference type="SAM" id="Phobius"/>
    </source>
</evidence>
<keyword evidence="3" id="KW-1185">Reference proteome</keyword>
<dbReference type="STRING" id="870435.A0A0C3JKS4"/>
<dbReference type="Proteomes" id="UP000054217">
    <property type="component" value="Unassembled WGS sequence"/>
</dbReference>
<dbReference type="HOGENOM" id="CLU_046025_16_2_1"/>
<keyword evidence="1" id="KW-0812">Transmembrane</keyword>
<evidence type="ECO:0000313" key="2">
    <source>
        <dbReference type="EMBL" id="KIO09733.1"/>
    </source>
</evidence>
<name>A0A0C3JKS4_PISTI</name>
<reference evidence="2 3" key="1">
    <citation type="submission" date="2014-04" db="EMBL/GenBank/DDBJ databases">
        <authorList>
            <consortium name="DOE Joint Genome Institute"/>
            <person name="Kuo A."/>
            <person name="Kohler A."/>
            <person name="Costa M.D."/>
            <person name="Nagy L.G."/>
            <person name="Floudas D."/>
            <person name="Copeland A."/>
            <person name="Barry K.W."/>
            <person name="Cichocki N."/>
            <person name="Veneault-Fourrey C."/>
            <person name="LaButti K."/>
            <person name="Lindquist E.A."/>
            <person name="Lipzen A."/>
            <person name="Lundell T."/>
            <person name="Morin E."/>
            <person name="Murat C."/>
            <person name="Sun H."/>
            <person name="Tunlid A."/>
            <person name="Henrissat B."/>
            <person name="Grigoriev I.V."/>
            <person name="Hibbett D.S."/>
            <person name="Martin F."/>
            <person name="Nordberg H.P."/>
            <person name="Cantor M.N."/>
            <person name="Hua S.X."/>
        </authorList>
    </citation>
    <scope>NUCLEOTIDE SEQUENCE [LARGE SCALE GENOMIC DNA]</scope>
    <source>
        <strain evidence="2 3">Marx 270</strain>
    </source>
</reference>
<dbReference type="PANTHER" id="PTHR40465">
    <property type="entry name" value="CHROMOSOME 1, WHOLE GENOME SHOTGUN SEQUENCE"/>
    <property type="match status" value="1"/>
</dbReference>
<accession>A0A0C3JKS4</accession>